<evidence type="ECO:0000313" key="1">
    <source>
        <dbReference type="EMBL" id="BBQ04290.1"/>
    </source>
</evidence>
<keyword evidence="2" id="KW-1185">Reference proteome</keyword>
<protein>
    <submittedName>
        <fullName evidence="1">Major tail protein</fullName>
    </submittedName>
</protein>
<dbReference type="InterPro" id="IPR006490">
    <property type="entry name" value="Maj_tail_phi13"/>
</dbReference>
<evidence type="ECO:0000313" key="2">
    <source>
        <dbReference type="Proteomes" id="UP000429954"/>
    </source>
</evidence>
<proteinExistence type="predicted"/>
<dbReference type="Proteomes" id="UP000429954">
    <property type="component" value="Segment"/>
</dbReference>
<sequence>MALVGFEKAIISVKNAEGEIEKLTIDKTGGGTIESSISGISPEQTTVYASNVPIWVSAKGIGEVQATLNVFDLYKDGVYEKILGITRDTDGIASVGEDTEAPYVSVVFVSSNPEGKDVYLGLTKGRFSHPEMNLATTESGGTEPGTESIEGSFVTDARGIAFMHAVESDTVTLDKFIDKVNNVVSEG</sequence>
<reference evidence="1 2" key="1">
    <citation type="submission" date="2019-12" db="EMBL/GenBank/DDBJ databases">
        <title>Analysis of Enterococcus faecalis vB_EfaS-DELF1.</title>
        <authorList>
            <person name="Delfan A.S."/>
            <person name="Bouzari M."/>
            <person name="Wang R."/>
        </authorList>
    </citation>
    <scope>NUCLEOTIDE SEQUENCE [LARGE SCALE GENOMIC DNA]</scope>
</reference>
<dbReference type="NCBIfam" id="TIGR01603">
    <property type="entry name" value="maj_tail_phi13"/>
    <property type="match status" value="1"/>
</dbReference>
<dbReference type="EMBL" id="LC513943">
    <property type="protein sequence ID" value="BBQ04290.1"/>
    <property type="molecule type" value="Genomic_DNA"/>
</dbReference>
<accession>A0A5S9MLI2</accession>
<name>A0A5S9MLI2_9CAUD</name>
<dbReference type="InterPro" id="IPR006724">
    <property type="entry name" value="Phage_TTP"/>
</dbReference>
<dbReference type="Pfam" id="PF04630">
    <property type="entry name" value="Phage_TTP_1"/>
    <property type="match status" value="1"/>
</dbReference>
<organism evidence="1 2">
    <name type="scientific">Enterococcus phage vB_EfaS-DELF1</name>
    <dbReference type="NCBI Taxonomy" id="2683673"/>
    <lineage>
        <taxon>Viruses</taxon>
        <taxon>Duplodnaviria</taxon>
        <taxon>Heunggongvirae</taxon>
        <taxon>Uroviricota</taxon>
        <taxon>Caudoviricetes</taxon>
        <taxon>Delfunavirus</taxon>
        <taxon>Delfunavirus delf1</taxon>
    </lineage>
</organism>